<proteinExistence type="predicted"/>
<organism evidence="1 2">
    <name type="scientific">Pseudochrobactrum asaccharolyticum</name>
    <dbReference type="NCBI Taxonomy" id="354351"/>
    <lineage>
        <taxon>Bacteria</taxon>
        <taxon>Pseudomonadati</taxon>
        <taxon>Pseudomonadota</taxon>
        <taxon>Alphaproteobacteria</taxon>
        <taxon>Hyphomicrobiales</taxon>
        <taxon>Brucellaceae</taxon>
        <taxon>Pseudochrobactrum</taxon>
    </lineage>
</organism>
<dbReference type="OrthoDB" id="7678210at2"/>
<accession>A0A366DUN9</accession>
<name>A0A366DUN9_9HYPH</name>
<comment type="caution">
    <text evidence="1">The sequence shown here is derived from an EMBL/GenBank/DDBJ whole genome shotgun (WGS) entry which is preliminary data.</text>
</comment>
<evidence type="ECO:0000313" key="1">
    <source>
        <dbReference type="EMBL" id="RBO92964.1"/>
    </source>
</evidence>
<evidence type="ECO:0000313" key="2">
    <source>
        <dbReference type="Proteomes" id="UP000252893"/>
    </source>
</evidence>
<sequence>MSLSDRSIKDKSPIRKKRLAILTGLVLSAFVAGCTVQPLYSSGGSTSVGGVPSSVKTKLASVKVDDVDSIPAQAVRNRLIFGLSGGAGEPSQPMYHLALGFSTSTESAVEVDVGDKTEGRASAGTVRMISNYALRDRDGKVVATGRRQVSASYDRPRQEFANLRAHRDAQQRAAEELAQYLVLSLAQDMQKLP</sequence>
<dbReference type="RefSeq" id="WP_113945262.1">
    <property type="nucleotide sequence ID" value="NZ_JBHEEG010000007.1"/>
</dbReference>
<dbReference type="InterPro" id="IPR007485">
    <property type="entry name" value="LPS_assembly_LptE"/>
</dbReference>
<gene>
    <name evidence="1" type="ORF">DFR47_10644</name>
</gene>
<dbReference type="PROSITE" id="PS51257">
    <property type="entry name" value="PROKAR_LIPOPROTEIN"/>
    <property type="match status" value="1"/>
</dbReference>
<dbReference type="GO" id="GO:0019867">
    <property type="term" value="C:outer membrane"/>
    <property type="evidence" value="ECO:0007669"/>
    <property type="project" value="InterPro"/>
</dbReference>
<keyword evidence="1" id="KW-0449">Lipoprotein</keyword>
<keyword evidence="2" id="KW-1185">Reference proteome</keyword>
<dbReference type="Proteomes" id="UP000252893">
    <property type="component" value="Unassembled WGS sequence"/>
</dbReference>
<dbReference type="Pfam" id="PF04390">
    <property type="entry name" value="LptE"/>
    <property type="match status" value="1"/>
</dbReference>
<reference evidence="1 2" key="1">
    <citation type="submission" date="2018-06" db="EMBL/GenBank/DDBJ databases">
        <title>Genomic Encyclopedia of Type Strains, Phase IV (KMG-IV): sequencing the most valuable type-strain genomes for metagenomic binning, comparative biology and taxonomic classification.</title>
        <authorList>
            <person name="Goeker M."/>
        </authorList>
    </citation>
    <scope>NUCLEOTIDE SEQUENCE [LARGE SCALE GENOMIC DNA]</scope>
    <source>
        <strain evidence="1 2">DSM 25619</strain>
    </source>
</reference>
<protein>
    <submittedName>
        <fullName evidence="1">LPS-assembly lipoprotein</fullName>
    </submittedName>
</protein>
<dbReference type="AlphaFoldDB" id="A0A366DUN9"/>
<dbReference type="GO" id="GO:0043165">
    <property type="term" value="P:Gram-negative-bacterium-type cell outer membrane assembly"/>
    <property type="evidence" value="ECO:0007669"/>
    <property type="project" value="InterPro"/>
</dbReference>
<dbReference type="EMBL" id="QNRH01000006">
    <property type="protein sequence ID" value="RBO92964.1"/>
    <property type="molecule type" value="Genomic_DNA"/>
</dbReference>
<dbReference type="Gene3D" id="3.30.160.150">
    <property type="entry name" value="Lipoprotein like domain"/>
    <property type="match status" value="1"/>
</dbReference>